<reference evidence="1" key="1">
    <citation type="submission" date="2021-02" db="EMBL/GenBank/DDBJ databases">
        <authorList>
            <consortium name="DOE Joint Genome Institute"/>
            <person name="Ahrendt S."/>
            <person name="Looney B.P."/>
            <person name="Miyauchi S."/>
            <person name="Morin E."/>
            <person name="Drula E."/>
            <person name="Courty P.E."/>
            <person name="Chicoki N."/>
            <person name="Fauchery L."/>
            <person name="Kohler A."/>
            <person name="Kuo A."/>
            <person name="Labutti K."/>
            <person name="Pangilinan J."/>
            <person name="Lipzen A."/>
            <person name="Riley R."/>
            <person name="Andreopoulos W."/>
            <person name="He G."/>
            <person name="Johnson J."/>
            <person name="Barry K.W."/>
            <person name="Grigoriev I.V."/>
            <person name="Nagy L."/>
            <person name="Hibbett D."/>
            <person name="Henrissat B."/>
            <person name="Matheny P.B."/>
            <person name="Labbe J."/>
            <person name="Martin F."/>
        </authorList>
    </citation>
    <scope>NUCLEOTIDE SEQUENCE</scope>
    <source>
        <strain evidence="1">EC-137</strain>
    </source>
</reference>
<protein>
    <submittedName>
        <fullName evidence="1">Uncharacterized protein</fullName>
    </submittedName>
</protein>
<sequence length="209" mass="24383">MPDILHQLYQGMVKHVIGWLKTVYGADAIDARVQRLPPNHQLRHFSKGISHLSHVSGMEHQDICRILLGTIADLPAPRGHSPARIQRAVRGLLDYVHLAQYPEHSEESIQDLERTLAAFHANKQVFVDLGVREHFNLPKLHSLSHYAPSIRLFGTADNFNTSYSERLHIDFAKSAYRSTNRKDEYPQMTLWLLRQEKIHMHRRYVEWWL</sequence>
<organism evidence="1 2">
    <name type="scientific">Vararia minispora EC-137</name>
    <dbReference type="NCBI Taxonomy" id="1314806"/>
    <lineage>
        <taxon>Eukaryota</taxon>
        <taxon>Fungi</taxon>
        <taxon>Dikarya</taxon>
        <taxon>Basidiomycota</taxon>
        <taxon>Agaricomycotina</taxon>
        <taxon>Agaricomycetes</taxon>
        <taxon>Russulales</taxon>
        <taxon>Lachnocladiaceae</taxon>
        <taxon>Vararia</taxon>
    </lineage>
</organism>
<proteinExistence type="predicted"/>
<accession>A0ACB8Q4L8</accession>
<comment type="caution">
    <text evidence="1">The sequence shown here is derived from an EMBL/GenBank/DDBJ whole genome shotgun (WGS) entry which is preliminary data.</text>
</comment>
<dbReference type="Proteomes" id="UP000814128">
    <property type="component" value="Unassembled WGS sequence"/>
</dbReference>
<evidence type="ECO:0000313" key="2">
    <source>
        <dbReference type="Proteomes" id="UP000814128"/>
    </source>
</evidence>
<dbReference type="EMBL" id="MU274410">
    <property type="protein sequence ID" value="KAI0026550.1"/>
    <property type="molecule type" value="Genomic_DNA"/>
</dbReference>
<keyword evidence="2" id="KW-1185">Reference proteome</keyword>
<name>A0ACB8Q4L8_9AGAM</name>
<gene>
    <name evidence="1" type="ORF">K488DRAFT_81329</name>
</gene>
<evidence type="ECO:0000313" key="1">
    <source>
        <dbReference type="EMBL" id="KAI0026550.1"/>
    </source>
</evidence>
<reference evidence="1" key="2">
    <citation type="journal article" date="2022" name="New Phytol.">
        <title>Evolutionary transition to the ectomycorrhizal habit in the genomes of a hyperdiverse lineage of mushroom-forming fungi.</title>
        <authorList>
            <person name="Looney B."/>
            <person name="Miyauchi S."/>
            <person name="Morin E."/>
            <person name="Drula E."/>
            <person name="Courty P.E."/>
            <person name="Kohler A."/>
            <person name="Kuo A."/>
            <person name="LaButti K."/>
            <person name="Pangilinan J."/>
            <person name="Lipzen A."/>
            <person name="Riley R."/>
            <person name="Andreopoulos W."/>
            <person name="He G."/>
            <person name="Johnson J."/>
            <person name="Nolan M."/>
            <person name="Tritt A."/>
            <person name="Barry K.W."/>
            <person name="Grigoriev I.V."/>
            <person name="Nagy L.G."/>
            <person name="Hibbett D."/>
            <person name="Henrissat B."/>
            <person name="Matheny P.B."/>
            <person name="Labbe J."/>
            <person name="Martin F.M."/>
        </authorList>
    </citation>
    <scope>NUCLEOTIDE SEQUENCE</scope>
    <source>
        <strain evidence="1">EC-137</strain>
    </source>
</reference>